<dbReference type="EMBL" id="WTPX01000145">
    <property type="protein sequence ID" value="NNJ27363.1"/>
    <property type="molecule type" value="Genomic_DNA"/>
</dbReference>
<sequence length="769" mass="85443">MSRPAPTLLAAALVSCIFVEPSEVSAADAVVAETPLTEENSWAFEAPEDSFSPEALLDLRSLNEAESGQSGFVRLSEDGMSFTLGDGEPVRFWAVGTDAHRFDPAAMDRHARWLAKRGVNLCRLHVTVAAHEEGDALGEVNDELIAGCHRFIKSCKENGIYVLLSPYYAHFAAPKSWGLPGGTPRMEGLVYVSPEVQTAYKTWTREFYTRVNPHTGLSIANDPTVAMLQILNEDSLLFWTAQRLPDPYRELLAEAYSKWLTEKYGSVAEAWAAWGEGYKGKDDLDDLENGRLGTLRPYDLTLDADGALRNRLKDSAEFLARYQRDFYAEMGRYLREDLGCKQVLNATNWRTANDAKLKGLERYSYAALDWDAENEYVGSDYQHSGENDGYRIDPGHYLVNESVLGKPLEMCTNFRQRRGAPFIVTETAWKNPNRYQSEGPFLVSAYQSLTGIDGVVWFAFQTPGFETDPNKPFWRTGDQMSVHKWSHGYPAQTLGFPAAALVYRRGDLKQAEPVVVERRPAAEVFDRQPPRVTDDETYGDARDQPELRSDWTPGERAGGEELPRAAFLVGPVVDQIVGDDASGEDMVSPYLDKYIDREAGKIHAATGELMWDYKRRVCVMEAPRAQGVTGFLKEAGGLFQLADVTIECLNDYATVQVVSLDDADLNKSRAVLVQIVTVNRLTGYRTEPATFSMGQGEGAYEVQGERIVRIGEAPLRLANTQLTVTVANPQLTEAVVLDVNGHPVRTLPVENGRLEMPADAVYAVLRAGE</sequence>
<keyword evidence="2" id="KW-0732">Signal</keyword>
<name>A0ABX1VHN7_9PLAN</name>
<evidence type="ECO:0000313" key="3">
    <source>
        <dbReference type="EMBL" id="NNJ27363.1"/>
    </source>
</evidence>
<protein>
    <recommendedName>
        <fullName evidence="5">Glycoside hydrolase family 42 N-terminal domain-containing protein</fullName>
    </recommendedName>
</protein>
<dbReference type="Proteomes" id="UP000609651">
    <property type="component" value="Unassembled WGS sequence"/>
</dbReference>
<keyword evidence="4" id="KW-1185">Reference proteome</keyword>
<feature type="chain" id="PRO_5047347436" description="Glycoside hydrolase family 42 N-terminal domain-containing protein" evidence="2">
    <location>
        <begin position="27"/>
        <end position="769"/>
    </location>
</feature>
<proteinExistence type="predicted"/>
<organism evidence="3 4">
    <name type="scientific">Alienimonas chondri</name>
    <dbReference type="NCBI Taxonomy" id="2681879"/>
    <lineage>
        <taxon>Bacteria</taxon>
        <taxon>Pseudomonadati</taxon>
        <taxon>Planctomycetota</taxon>
        <taxon>Planctomycetia</taxon>
        <taxon>Planctomycetales</taxon>
        <taxon>Planctomycetaceae</taxon>
        <taxon>Alienimonas</taxon>
    </lineage>
</organism>
<dbReference type="Gene3D" id="3.20.20.80">
    <property type="entry name" value="Glycosidases"/>
    <property type="match status" value="1"/>
</dbReference>
<reference evidence="3 4" key="1">
    <citation type="journal article" date="2020" name="Syst. Appl. Microbiol.">
        <title>Alienimonas chondri sp. nov., a novel planctomycete isolated from the biofilm of the red alga Chondrus crispus.</title>
        <authorList>
            <person name="Vitorino I."/>
            <person name="Albuquerque L."/>
            <person name="Wiegand S."/>
            <person name="Kallscheuer N."/>
            <person name="da Costa M.S."/>
            <person name="Lobo-da-Cunha A."/>
            <person name="Jogler C."/>
            <person name="Lage O.M."/>
        </authorList>
    </citation>
    <scope>NUCLEOTIDE SEQUENCE [LARGE SCALE GENOMIC DNA]</scope>
    <source>
        <strain evidence="3 4">LzC2</strain>
    </source>
</reference>
<accession>A0ABX1VHN7</accession>
<dbReference type="RefSeq" id="WP_171189270.1">
    <property type="nucleotide sequence ID" value="NZ_WTPX01000145.1"/>
</dbReference>
<dbReference type="InterPro" id="IPR017853">
    <property type="entry name" value="GH"/>
</dbReference>
<dbReference type="PROSITE" id="PS51257">
    <property type="entry name" value="PROKAR_LIPOPROTEIN"/>
    <property type="match status" value="1"/>
</dbReference>
<feature type="signal peptide" evidence="2">
    <location>
        <begin position="1"/>
        <end position="26"/>
    </location>
</feature>
<dbReference type="SUPFAM" id="SSF51445">
    <property type="entry name" value="(Trans)glycosidases"/>
    <property type="match status" value="1"/>
</dbReference>
<feature type="compositionally biased region" description="Basic and acidic residues" evidence="1">
    <location>
        <begin position="527"/>
        <end position="549"/>
    </location>
</feature>
<comment type="caution">
    <text evidence="3">The sequence shown here is derived from an EMBL/GenBank/DDBJ whole genome shotgun (WGS) entry which is preliminary data.</text>
</comment>
<gene>
    <name evidence="3" type="ORF">LzC2_34650</name>
</gene>
<evidence type="ECO:0008006" key="5">
    <source>
        <dbReference type="Google" id="ProtNLM"/>
    </source>
</evidence>
<evidence type="ECO:0000313" key="4">
    <source>
        <dbReference type="Proteomes" id="UP000609651"/>
    </source>
</evidence>
<evidence type="ECO:0000256" key="1">
    <source>
        <dbReference type="SAM" id="MobiDB-lite"/>
    </source>
</evidence>
<feature type="region of interest" description="Disordered" evidence="1">
    <location>
        <begin position="527"/>
        <end position="557"/>
    </location>
</feature>
<evidence type="ECO:0000256" key="2">
    <source>
        <dbReference type="SAM" id="SignalP"/>
    </source>
</evidence>